<dbReference type="EMBL" id="SSOP01000066">
    <property type="protein sequence ID" value="KAB5592398.1"/>
    <property type="molecule type" value="Genomic_DNA"/>
</dbReference>
<gene>
    <name evidence="1" type="ORF">CTheo_4162</name>
</gene>
<sequence length="69" mass="7218">MPPSFLASSAPAICRSGFNSPGLPLSTAPTLASDDRRRRPLLSEVTAISSGPVWALQSLAAFVLDVPPR</sequence>
<evidence type="ECO:0000313" key="2">
    <source>
        <dbReference type="Proteomes" id="UP000383932"/>
    </source>
</evidence>
<protein>
    <submittedName>
        <fullName evidence="1">Uncharacterized protein</fullName>
    </submittedName>
</protein>
<accession>A0A5N5QLH2</accession>
<comment type="caution">
    <text evidence="1">The sequence shown here is derived from an EMBL/GenBank/DDBJ whole genome shotgun (WGS) entry which is preliminary data.</text>
</comment>
<evidence type="ECO:0000313" key="1">
    <source>
        <dbReference type="EMBL" id="KAB5592398.1"/>
    </source>
</evidence>
<dbReference type="AlphaFoldDB" id="A0A5N5QLH2"/>
<organism evidence="1 2">
    <name type="scientific">Ceratobasidium theobromae</name>
    <dbReference type="NCBI Taxonomy" id="1582974"/>
    <lineage>
        <taxon>Eukaryota</taxon>
        <taxon>Fungi</taxon>
        <taxon>Dikarya</taxon>
        <taxon>Basidiomycota</taxon>
        <taxon>Agaricomycotina</taxon>
        <taxon>Agaricomycetes</taxon>
        <taxon>Cantharellales</taxon>
        <taxon>Ceratobasidiaceae</taxon>
        <taxon>Ceratobasidium</taxon>
    </lineage>
</organism>
<keyword evidence="2" id="KW-1185">Reference proteome</keyword>
<name>A0A5N5QLH2_9AGAM</name>
<proteinExistence type="predicted"/>
<reference evidence="1 2" key="1">
    <citation type="journal article" date="2019" name="Fungal Biol. Biotechnol.">
        <title>Draft genome sequence of fastidious pathogen Ceratobasidium theobromae, which causes vascular-streak dieback in Theobroma cacao.</title>
        <authorList>
            <person name="Ali S.S."/>
            <person name="Asman A."/>
            <person name="Shao J."/>
            <person name="Firmansyah A.P."/>
            <person name="Susilo A.W."/>
            <person name="Rosmana A."/>
            <person name="McMahon P."/>
            <person name="Junaid M."/>
            <person name="Guest D."/>
            <person name="Kheng T.Y."/>
            <person name="Meinhardt L.W."/>
            <person name="Bailey B.A."/>
        </authorList>
    </citation>
    <scope>NUCLEOTIDE SEQUENCE [LARGE SCALE GENOMIC DNA]</scope>
    <source>
        <strain evidence="1 2">CT2</strain>
    </source>
</reference>
<dbReference type="Proteomes" id="UP000383932">
    <property type="component" value="Unassembled WGS sequence"/>
</dbReference>